<dbReference type="GO" id="GO:0008757">
    <property type="term" value="F:S-adenosylmethionine-dependent methyltransferase activity"/>
    <property type="evidence" value="ECO:0007669"/>
    <property type="project" value="InterPro"/>
</dbReference>
<evidence type="ECO:0000256" key="2">
    <source>
        <dbReference type="ARBA" id="ARBA00022603"/>
    </source>
</evidence>
<dbReference type="PROSITE" id="PS51585">
    <property type="entry name" value="SAM_MT_TPMT"/>
    <property type="match status" value="1"/>
</dbReference>
<dbReference type="InterPro" id="IPR008854">
    <property type="entry name" value="TPMT"/>
</dbReference>
<dbReference type="Pfam" id="PF05724">
    <property type="entry name" value="TPMT"/>
    <property type="match status" value="1"/>
</dbReference>
<dbReference type="Gene3D" id="3.40.50.150">
    <property type="entry name" value="Vaccinia Virus protein VP39"/>
    <property type="match status" value="1"/>
</dbReference>
<organism evidence="5">
    <name type="scientific">Brassica cretica</name>
    <name type="common">Mustard</name>
    <dbReference type="NCBI Taxonomy" id="69181"/>
    <lineage>
        <taxon>Eukaryota</taxon>
        <taxon>Viridiplantae</taxon>
        <taxon>Streptophyta</taxon>
        <taxon>Embryophyta</taxon>
        <taxon>Tracheophyta</taxon>
        <taxon>Spermatophyta</taxon>
        <taxon>Magnoliopsida</taxon>
        <taxon>eudicotyledons</taxon>
        <taxon>Gunneridae</taxon>
        <taxon>Pentapetalae</taxon>
        <taxon>rosids</taxon>
        <taxon>malvids</taxon>
        <taxon>Brassicales</taxon>
        <taxon>Brassicaceae</taxon>
        <taxon>Brassiceae</taxon>
        <taxon>Brassica</taxon>
    </lineage>
</organism>
<dbReference type="PANTHER" id="PTHR32183">
    <property type="match status" value="1"/>
</dbReference>
<comment type="caution">
    <text evidence="5">The sequence shown here is derived from an EMBL/GenBank/DDBJ whole genome shotgun (WGS) entry which is preliminary data.</text>
</comment>
<gene>
    <name evidence="5" type="ORF">F2Q70_00028819</name>
</gene>
<evidence type="ECO:0000256" key="4">
    <source>
        <dbReference type="ARBA" id="ARBA00022691"/>
    </source>
</evidence>
<evidence type="ECO:0000313" key="5">
    <source>
        <dbReference type="EMBL" id="KAF2602548.1"/>
    </source>
</evidence>
<protein>
    <submittedName>
        <fullName evidence="5">Uncharacterized protein</fullName>
    </submittedName>
</protein>
<keyword evidence="4" id="KW-0949">S-adenosyl-L-methionine</keyword>
<name>A0A8S9LAZ4_BRACR</name>
<keyword evidence="2" id="KW-0489">Methyltransferase</keyword>
<accession>A0A8S9LAZ4</accession>
<dbReference type="InterPro" id="IPR029063">
    <property type="entry name" value="SAM-dependent_MTases_sf"/>
</dbReference>
<keyword evidence="3" id="KW-0808">Transferase</keyword>
<proteinExistence type="predicted"/>
<dbReference type="SUPFAM" id="SSF53335">
    <property type="entry name" value="S-adenosyl-L-methionine-dependent methyltransferases"/>
    <property type="match status" value="1"/>
</dbReference>
<dbReference type="PANTHER" id="PTHR32183:SF11">
    <property type="entry name" value="THIOL METHYLTRANSFERASE 2-RELATED"/>
    <property type="match status" value="1"/>
</dbReference>
<keyword evidence="1" id="KW-0597">Phosphoprotein</keyword>
<dbReference type="GO" id="GO:0032259">
    <property type="term" value="P:methylation"/>
    <property type="evidence" value="ECO:0007669"/>
    <property type="project" value="UniProtKB-KW"/>
</dbReference>
<reference evidence="5" key="1">
    <citation type="submission" date="2019-12" db="EMBL/GenBank/DDBJ databases">
        <title>Genome sequencing and annotation of Brassica cretica.</title>
        <authorList>
            <person name="Studholme D.J."/>
            <person name="Sarris P.F."/>
        </authorList>
    </citation>
    <scope>NUCLEOTIDE SEQUENCE</scope>
    <source>
        <strain evidence="5">PFS-102/07</strain>
        <tissue evidence="5">Leaf</tissue>
    </source>
</reference>
<evidence type="ECO:0000256" key="1">
    <source>
        <dbReference type="ARBA" id="ARBA00022553"/>
    </source>
</evidence>
<dbReference type="AlphaFoldDB" id="A0A8S9LAZ4"/>
<dbReference type="EMBL" id="QGKY02000094">
    <property type="protein sequence ID" value="KAF2602548.1"/>
    <property type="molecule type" value="Genomic_DNA"/>
</dbReference>
<sequence length="82" mass="8808">MGNSGKAPAVESPSDIFQRLVREDSSGGWEKTWKARATPWDLGRPTPIVKHLAETGSLPKGRALVPGCGTVCVLRLLSLCYS</sequence>
<evidence type="ECO:0000256" key="3">
    <source>
        <dbReference type="ARBA" id="ARBA00022679"/>
    </source>
</evidence>